<dbReference type="GO" id="GO:0015528">
    <property type="term" value="F:lactose:proton symporter activity"/>
    <property type="evidence" value="ECO:0007669"/>
    <property type="project" value="TreeGrafter"/>
</dbReference>
<evidence type="ECO:0000256" key="8">
    <source>
        <dbReference type="SAM" id="Phobius"/>
    </source>
</evidence>
<evidence type="ECO:0000313" key="10">
    <source>
        <dbReference type="EMBL" id="MBC8531441.1"/>
    </source>
</evidence>
<comment type="caution">
    <text evidence="10">The sequence shown here is derived from an EMBL/GenBank/DDBJ whole genome shotgun (WGS) entry which is preliminary data.</text>
</comment>
<organism evidence="10 11">
    <name type="scientific">Gehongia tenuis</name>
    <dbReference type="NCBI Taxonomy" id="2763655"/>
    <lineage>
        <taxon>Bacteria</taxon>
        <taxon>Bacillati</taxon>
        <taxon>Bacillota</taxon>
        <taxon>Clostridia</taxon>
        <taxon>Christensenellales</taxon>
        <taxon>Christensenellaceae</taxon>
        <taxon>Gehongia</taxon>
    </lineage>
</organism>
<feature type="transmembrane region" description="Helical" evidence="8">
    <location>
        <begin position="72"/>
        <end position="89"/>
    </location>
</feature>
<evidence type="ECO:0000256" key="4">
    <source>
        <dbReference type="ARBA" id="ARBA00022519"/>
    </source>
</evidence>
<feature type="transmembrane region" description="Helical" evidence="8">
    <location>
        <begin position="128"/>
        <end position="147"/>
    </location>
</feature>
<dbReference type="PANTHER" id="PTHR23522">
    <property type="entry name" value="BLL5896 PROTEIN"/>
    <property type="match status" value="1"/>
</dbReference>
<evidence type="ECO:0000256" key="2">
    <source>
        <dbReference type="ARBA" id="ARBA00022448"/>
    </source>
</evidence>
<keyword evidence="3" id="KW-1003">Cell membrane</keyword>
<evidence type="ECO:0000256" key="6">
    <source>
        <dbReference type="ARBA" id="ARBA00022989"/>
    </source>
</evidence>
<dbReference type="AlphaFoldDB" id="A0A926HQN9"/>
<feature type="transmembrane region" description="Helical" evidence="8">
    <location>
        <begin position="319"/>
        <end position="336"/>
    </location>
</feature>
<keyword evidence="5 8" id="KW-0812">Transmembrane</keyword>
<dbReference type="PANTHER" id="PTHR23522:SF10">
    <property type="entry name" value="3-PHENYLPROPIONIC ACID TRANSPORTER-RELATED"/>
    <property type="match status" value="1"/>
</dbReference>
<dbReference type="GO" id="GO:0005886">
    <property type="term" value="C:plasma membrane"/>
    <property type="evidence" value="ECO:0007669"/>
    <property type="project" value="UniProtKB-SubCell"/>
</dbReference>
<accession>A0A926HQN9</accession>
<feature type="transmembrane region" description="Helical" evidence="8">
    <location>
        <begin position="159"/>
        <end position="180"/>
    </location>
</feature>
<dbReference type="InterPro" id="IPR024989">
    <property type="entry name" value="MFS_assoc_dom"/>
</dbReference>
<feature type="transmembrane region" description="Helical" evidence="8">
    <location>
        <begin position="288"/>
        <end position="307"/>
    </location>
</feature>
<keyword evidence="7 8" id="KW-0472">Membrane</keyword>
<feature type="transmembrane region" description="Helical" evidence="8">
    <location>
        <begin position="42"/>
        <end position="65"/>
    </location>
</feature>
<keyword evidence="11" id="KW-1185">Reference proteome</keyword>
<keyword evidence="6 8" id="KW-1133">Transmembrane helix</keyword>
<dbReference type="GO" id="GO:0030395">
    <property type="term" value="F:lactose binding"/>
    <property type="evidence" value="ECO:0007669"/>
    <property type="project" value="TreeGrafter"/>
</dbReference>
<dbReference type="Pfam" id="PF12832">
    <property type="entry name" value="MFS_1_like"/>
    <property type="match status" value="1"/>
</dbReference>
<name>A0A926HQN9_9FIRM</name>
<dbReference type="Proteomes" id="UP000623172">
    <property type="component" value="Unassembled WGS sequence"/>
</dbReference>
<feature type="transmembrane region" description="Helical" evidence="8">
    <location>
        <begin position="265"/>
        <end position="282"/>
    </location>
</feature>
<comment type="subcellular location">
    <subcellularLocation>
        <location evidence="1">Cell inner membrane</location>
        <topology evidence="1">Multi-pass membrane protein</topology>
    </subcellularLocation>
</comment>
<gene>
    <name evidence="10" type="ORF">H8696_06220</name>
</gene>
<feature type="transmembrane region" description="Helical" evidence="8">
    <location>
        <begin position="356"/>
        <end position="377"/>
    </location>
</feature>
<evidence type="ECO:0000256" key="5">
    <source>
        <dbReference type="ARBA" id="ARBA00022692"/>
    </source>
</evidence>
<evidence type="ECO:0000256" key="3">
    <source>
        <dbReference type="ARBA" id="ARBA00022475"/>
    </source>
</evidence>
<dbReference type="SUPFAM" id="SSF103473">
    <property type="entry name" value="MFS general substrate transporter"/>
    <property type="match status" value="1"/>
</dbReference>
<feature type="transmembrane region" description="Helical" evidence="8">
    <location>
        <begin position="234"/>
        <end position="253"/>
    </location>
</feature>
<keyword evidence="4" id="KW-0997">Cell inner membrane</keyword>
<dbReference type="InterPro" id="IPR036259">
    <property type="entry name" value="MFS_trans_sf"/>
</dbReference>
<sequence>MKKFHKSIFSMWGMLAGFLAANSLFFTYGPVYMRSIGIDNGIIGLLTGLPLLLTLFIQPVFGLVADRASTKNKVFILTLLVMITTMVIFPLNHSIWWVAILTIAFTCLQASANPLMDSICFESANLYGYTYGTIRLAGCCTMISMLIGGPLMDVSNVSIFYVYAVFAGLCLFCALKAPKVKGHQHGGQKTSLLPLLKNKKLMMMVVPSLLIYVSVGFYNSFFGIHFTGMGASNSLLAIATLFSIIIETPVLLLGDKLYKKFGGPYWFIIVAALCAVVKGLILGRCTSIPFILVSLIFLSGTNILTYLPMSTYFNENAPLELKASSLMLFAVAMNVGKMLGSVGGGFLNNLLPLGDLFILTGCISLCAALWVSVPMILERRRNRREPEKLEANL</sequence>
<reference evidence="10" key="1">
    <citation type="submission" date="2020-08" db="EMBL/GenBank/DDBJ databases">
        <title>Genome public.</title>
        <authorList>
            <person name="Liu C."/>
            <person name="Sun Q."/>
        </authorList>
    </citation>
    <scope>NUCLEOTIDE SEQUENCE</scope>
    <source>
        <strain evidence="10">NSJ-53</strain>
    </source>
</reference>
<feature type="transmembrane region" description="Helical" evidence="8">
    <location>
        <begin position="201"/>
        <end position="222"/>
    </location>
</feature>
<feature type="transmembrane region" description="Helical" evidence="8">
    <location>
        <begin position="12"/>
        <end position="30"/>
    </location>
</feature>
<feature type="domain" description="Major facilitator superfamily associated" evidence="9">
    <location>
        <begin position="19"/>
        <end position="348"/>
    </location>
</feature>
<evidence type="ECO:0000259" key="9">
    <source>
        <dbReference type="Pfam" id="PF12832"/>
    </source>
</evidence>
<evidence type="ECO:0000313" key="11">
    <source>
        <dbReference type="Proteomes" id="UP000623172"/>
    </source>
</evidence>
<dbReference type="RefSeq" id="WP_283244927.1">
    <property type="nucleotide sequence ID" value="NZ_JACRSR010000002.1"/>
</dbReference>
<keyword evidence="2" id="KW-0813">Transport</keyword>
<feature type="transmembrane region" description="Helical" evidence="8">
    <location>
        <begin position="95"/>
        <end position="116"/>
    </location>
</feature>
<evidence type="ECO:0000256" key="7">
    <source>
        <dbReference type="ARBA" id="ARBA00023136"/>
    </source>
</evidence>
<dbReference type="Gene3D" id="1.20.1250.20">
    <property type="entry name" value="MFS general substrate transporter like domains"/>
    <property type="match status" value="2"/>
</dbReference>
<evidence type="ECO:0000256" key="1">
    <source>
        <dbReference type="ARBA" id="ARBA00004429"/>
    </source>
</evidence>
<proteinExistence type="predicted"/>
<protein>
    <submittedName>
        <fullName evidence="10">MFS transporter</fullName>
    </submittedName>
</protein>
<dbReference type="EMBL" id="JACRSR010000002">
    <property type="protein sequence ID" value="MBC8531441.1"/>
    <property type="molecule type" value="Genomic_DNA"/>
</dbReference>